<accession>A0A1A9VSP1</accession>
<dbReference type="VEuPathDB" id="VectorBase:GAUT046177"/>
<evidence type="ECO:0000313" key="2">
    <source>
        <dbReference type="Proteomes" id="UP000078200"/>
    </source>
</evidence>
<evidence type="ECO:0000313" key="1">
    <source>
        <dbReference type="EnsemblMetazoa" id="GAUT046177-PA"/>
    </source>
</evidence>
<reference evidence="1" key="1">
    <citation type="submission" date="2020-05" db="UniProtKB">
        <authorList>
            <consortium name="EnsemblMetazoa"/>
        </authorList>
    </citation>
    <scope>IDENTIFICATION</scope>
    <source>
        <strain evidence="1">TTRI</strain>
    </source>
</reference>
<keyword evidence="2" id="KW-1185">Reference proteome</keyword>
<dbReference type="EnsemblMetazoa" id="GAUT046177-RA">
    <property type="protein sequence ID" value="GAUT046177-PA"/>
    <property type="gene ID" value="GAUT046177"/>
</dbReference>
<protein>
    <submittedName>
        <fullName evidence="1">Uncharacterized protein</fullName>
    </submittedName>
</protein>
<organism evidence="1 2">
    <name type="scientific">Glossina austeni</name>
    <name type="common">Savannah tsetse fly</name>
    <dbReference type="NCBI Taxonomy" id="7395"/>
    <lineage>
        <taxon>Eukaryota</taxon>
        <taxon>Metazoa</taxon>
        <taxon>Ecdysozoa</taxon>
        <taxon>Arthropoda</taxon>
        <taxon>Hexapoda</taxon>
        <taxon>Insecta</taxon>
        <taxon>Pterygota</taxon>
        <taxon>Neoptera</taxon>
        <taxon>Endopterygota</taxon>
        <taxon>Diptera</taxon>
        <taxon>Brachycera</taxon>
        <taxon>Muscomorpha</taxon>
        <taxon>Hippoboscoidea</taxon>
        <taxon>Glossinidae</taxon>
        <taxon>Glossina</taxon>
    </lineage>
</organism>
<dbReference type="AlphaFoldDB" id="A0A1A9VSP1"/>
<dbReference type="Proteomes" id="UP000078200">
    <property type="component" value="Unassembled WGS sequence"/>
</dbReference>
<name>A0A1A9VSP1_GLOAU</name>
<sequence>MSFVCDFQYKYIDFYLTLDSLGGPFCGLVGVTISSRCKVNNSIVKFSLRGSGLHLPSLTFTIPVRICSCSQNICGKGDFLSLIQRMVRQTSASYDYQRREWPQTRTMSIDDKPKRSRCLLGVLGLGDVTGTCLVQTGTCYVFRHNTWRLYTCGAVKETVPPLSWNVLSPTVYLQHFDPSDQRRFQSLLPVTSATYNLKQKYSIENIMHE</sequence>
<proteinExistence type="predicted"/>